<name>A0ABN2MM55_9PSEU</name>
<evidence type="ECO:0008006" key="5">
    <source>
        <dbReference type="Google" id="ProtNLM"/>
    </source>
</evidence>
<evidence type="ECO:0000256" key="1">
    <source>
        <dbReference type="SAM" id="MobiDB-lite"/>
    </source>
</evidence>
<dbReference type="PANTHER" id="PTHR42305">
    <property type="entry name" value="MEMBRANE PROTEIN RV1733C-RELATED"/>
    <property type="match status" value="1"/>
</dbReference>
<dbReference type="PANTHER" id="PTHR42305:SF1">
    <property type="entry name" value="MEMBRANE PROTEIN RV1733C-RELATED"/>
    <property type="match status" value="1"/>
</dbReference>
<accession>A0ABN2MM55</accession>
<keyword evidence="2" id="KW-0812">Transmembrane</keyword>
<protein>
    <recommendedName>
        <fullName evidence="5">Integral membrane protein</fullName>
    </recommendedName>
</protein>
<feature type="transmembrane region" description="Helical" evidence="2">
    <location>
        <begin position="37"/>
        <end position="60"/>
    </location>
</feature>
<dbReference type="InterPro" id="IPR039708">
    <property type="entry name" value="MT1774/Rv1733c-like"/>
</dbReference>
<organism evidence="3 4">
    <name type="scientific">Pseudonocardia ailaonensis</name>
    <dbReference type="NCBI Taxonomy" id="367279"/>
    <lineage>
        <taxon>Bacteria</taxon>
        <taxon>Bacillati</taxon>
        <taxon>Actinomycetota</taxon>
        <taxon>Actinomycetes</taxon>
        <taxon>Pseudonocardiales</taxon>
        <taxon>Pseudonocardiaceae</taxon>
        <taxon>Pseudonocardia</taxon>
    </lineage>
</organism>
<reference evidence="3 4" key="1">
    <citation type="journal article" date="2019" name="Int. J. Syst. Evol. Microbiol.">
        <title>The Global Catalogue of Microorganisms (GCM) 10K type strain sequencing project: providing services to taxonomists for standard genome sequencing and annotation.</title>
        <authorList>
            <consortium name="The Broad Institute Genomics Platform"/>
            <consortium name="The Broad Institute Genome Sequencing Center for Infectious Disease"/>
            <person name="Wu L."/>
            <person name="Ma J."/>
        </authorList>
    </citation>
    <scope>NUCLEOTIDE SEQUENCE [LARGE SCALE GENOMIC DNA]</scope>
    <source>
        <strain evidence="3 4">JCM 16009</strain>
    </source>
</reference>
<keyword evidence="2" id="KW-0472">Membrane</keyword>
<evidence type="ECO:0000313" key="4">
    <source>
        <dbReference type="Proteomes" id="UP001500449"/>
    </source>
</evidence>
<sequence>MTSPVTAGVGPDESPPVDERHPSPRTTRRRTDRLEDLVAVFLCAVGVLVVVLAAIGGVAANGAVVDRAGRESSERVRVQALVTALEGTAAGAGAGTRRAEVTWTAPDGTPRAGRLSVPVAAVAGSEVVVWLDRDGRQASAPTSPYAGLLVGVVVAAAGAVIGIMLLLGVWQLVRRATGRSNARAWEAGWAEVEPHWSGRTTTS</sequence>
<feature type="region of interest" description="Disordered" evidence="1">
    <location>
        <begin position="1"/>
        <end position="29"/>
    </location>
</feature>
<dbReference type="EMBL" id="BAAAQK010000003">
    <property type="protein sequence ID" value="GAA1830721.1"/>
    <property type="molecule type" value="Genomic_DNA"/>
</dbReference>
<feature type="transmembrane region" description="Helical" evidence="2">
    <location>
        <begin position="145"/>
        <end position="173"/>
    </location>
</feature>
<evidence type="ECO:0000313" key="3">
    <source>
        <dbReference type="EMBL" id="GAA1830721.1"/>
    </source>
</evidence>
<evidence type="ECO:0000256" key="2">
    <source>
        <dbReference type="SAM" id="Phobius"/>
    </source>
</evidence>
<comment type="caution">
    <text evidence="3">The sequence shown here is derived from an EMBL/GenBank/DDBJ whole genome shotgun (WGS) entry which is preliminary data.</text>
</comment>
<gene>
    <name evidence="3" type="ORF">GCM10009836_05860</name>
</gene>
<keyword evidence="2" id="KW-1133">Transmembrane helix</keyword>
<keyword evidence="4" id="KW-1185">Reference proteome</keyword>
<proteinExistence type="predicted"/>
<dbReference type="Proteomes" id="UP001500449">
    <property type="component" value="Unassembled WGS sequence"/>
</dbReference>